<dbReference type="GO" id="GO:0005737">
    <property type="term" value="C:cytoplasm"/>
    <property type="evidence" value="ECO:0007669"/>
    <property type="project" value="TreeGrafter"/>
</dbReference>
<dbReference type="PANTHER" id="PTHR48094:SF20">
    <property type="entry name" value="PROTEIN_NUCLEIC ACID DEGLYCASE 1"/>
    <property type="match status" value="1"/>
</dbReference>
<dbReference type="Pfam" id="PF01965">
    <property type="entry name" value="DJ-1_PfpI"/>
    <property type="match status" value="1"/>
</dbReference>
<dbReference type="PANTHER" id="PTHR48094">
    <property type="entry name" value="PROTEIN/NUCLEIC ACID DEGLYCASE DJ-1-RELATED"/>
    <property type="match status" value="1"/>
</dbReference>
<dbReference type="InterPro" id="IPR029062">
    <property type="entry name" value="Class_I_gatase-like"/>
</dbReference>
<dbReference type="EMBL" id="JATAAI010000005">
    <property type="protein sequence ID" value="KAK1746012.1"/>
    <property type="molecule type" value="Genomic_DNA"/>
</dbReference>
<keyword evidence="2" id="KW-0378">Hydrolase</keyword>
<gene>
    <name evidence="2" type="ORF">QTG54_003936</name>
</gene>
<dbReference type="AlphaFoldDB" id="A0AAD8YH43"/>
<dbReference type="GO" id="GO:0036524">
    <property type="term" value="F:protein deglycase activity"/>
    <property type="evidence" value="ECO:0007669"/>
    <property type="project" value="UniProtKB-EC"/>
</dbReference>
<protein>
    <submittedName>
        <fullName evidence="2">Protein deglycase</fullName>
        <ecNumber evidence="2">3.5.1.124</ecNumber>
    </submittedName>
</protein>
<reference evidence="2" key="1">
    <citation type="submission" date="2023-06" db="EMBL/GenBank/DDBJ databases">
        <title>Survivors Of The Sea: Transcriptome response of Skeletonema marinoi to long-term dormancy.</title>
        <authorList>
            <person name="Pinder M.I.M."/>
            <person name="Kourtchenko O."/>
            <person name="Robertson E.K."/>
            <person name="Larsson T."/>
            <person name="Maumus F."/>
            <person name="Osuna-Cruz C.M."/>
            <person name="Vancaester E."/>
            <person name="Stenow R."/>
            <person name="Vandepoele K."/>
            <person name="Ploug H."/>
            <person name="Bruchert V."/>
            <person name="Godhe A."/>
            <person name="Topel M."/>
        </authorList>
    </citation>
    <scope>NUCLEOTIDE SEQUENCE</scope>
    <source>
        <strain evidence="2">R05AC</strain>
    </source>
</reference>
<dbReference type="Proteomes" id="UP001224775">
    <property type="component" value="Unassembled WGS sequence"/>
</dbReference>
<sequence length="282" mass="30612">MGLSKWLHPLTAQKTEDGTYDPSPFTLALGTSTKTSYIAQNYETKYTGNKPILVACTDDGRMKMKNDKVFNTGNHPIEMFLPMLHFRDAGFTFDIATVSGGPVVLEMWAYPTKDEHVKSLHESVQSMMEKPKKLADIESLDGYAAIFIPGGHGAMVNLPESVELGRLLHEAHDKGLPTVTLCHGPAALLATKAGEKEFAYGGYKSVCFTDKTDGTTPSFGYLPGQMPWKCQEALETQGIEIVNTSETGATNVDRELITGDSPNAAQNLGVVAAPILVEFHAE</sequence>
<comment type="caution">
    <text evidence="2">The sequence shown here is derived from an EMBL/GenBank/DDBJ whole genome shotgun (WGS) entry which is preliminary data.</text>
</comment>
<proteinExistence type="predicted"/>
<evidence type="ECO:0000313" key="3">
    <source>
        <dbReference type="Proteomes" id="UP001224775"/>
    </source>
</evidence>
<evidence type="ECO:0000259" key="1">
    <source>
        <dbReference type="Pfam" id="PF01965"/>
    </source>
</evidence>
<evidence type="ECO:0000313" key="2">
    <source>
        <dbReference type="EMBL" id="KAK1746012.1"/>
    </source>
</evidence>
<dbReference type="InterPro" id="IPR002818">
    <property type="entry name" value="DJ-1/PfpI"/>
</dbReference>
<dbReference type="GO" id="GO:0019172">
    <property type="term" value="F:glyoxalase III activity"/>
    <property type="evidence" value="ECO:0007669"/>
    <property type="project" value="TreeGrafter"/>
</dbReference>
<dbReference type="SUPFAM" id="SSF52317">
    <property type="entry name" value="Class I glutamine amidotransferase-like"/>
    <property type="match status" value="1"/>
</dbReference>
<name>A0AAD8YH43_9STRA</name>
<dbReference type="EC" id="3.5.1.124" evidence="2"/>
<feature type="domain" description="DJ-1/PfpI" evidence="1">
    <location>
        <begin position="76"/>
        <end position="194"/>
    </location>
</feature>
<organism evidence="2 3">
    <name type="scientific">Skeletonema marinoi</name>
    <dbReference type="NCBI Taxonomy" id="267567"/>
    <lineage>
        <taxon>Eukaryota</taxon>
        <taxon>Sar</taxon>
        <taxon>Stramenopiles</taxon>
        <taxon>Ochrophyta</taxon>
        <taxon>Bacillariophyta</taxon>
        <taxon>Coscinodiscophyceae</taxon>
        <taxon>Thalassiosirophycidae</taxon>
        <taxon>Thalassiosirales</taxon>
        <taxon>Skeletonemataceae</taxon>
        <taxon>Skeletonema</taxon>
        <taxon>Skeletonema marinoi-dohrnii complex</taxon>
    </lineage>
</organism>
<dbReference type="GO" id="GO:0019243">
    <property type="term" value="P:methylglyoxal catabolic process to D-lactate via S-lactoyl-glutathione"/>
    <property type="evidence" value="ECO:0007669"/>
    <property type="project" value="TreeGrafter"/>
</dbReference>
<keyword evidence="3" id="KW-1185">Reference proteome</keyword>
<accession>A0AAD8YH43</accession>
<dbReference type="Gene3D" id="3.40.50.880">
    <property type="match status" value="1"/>
</dbReference>
<dbReference type="InterPro" id="IPR050325">
    <property type="entry name" value="Prot/Nucl_acid_deglycase"/>
</dbReference>